<evidence type="ECO:0000313" key="2">
    <source>
        <dbReference type="Proteomes" id="UP000887013"/>
    </source>
</evidence>
<proteinExistence type="predicted"/>
<organism evidence="1 2">
    <name type="scientific">Nephila pilipes</name>
    <name type="common">Giant wood spider</name>
    <name type="synonym">Nephila maculata</name>
    <dbReference type="NCBI Taxonomy" id="299642"/>
    <lineage>
        <taxon>Eukaryota</taxon>
        <taxon>Metazoa</taxon>
        <taxon>Ecdysozoa</taxon>
        <taxon>Arthropoda</taxon>
        <taxon>Chelicerata</taxon>
        <taxon>Arachnida</taxon>
        <taxon>Araneae</taxon>
        <taxon>Araneomorphae</taxon>
        <taxon>Entelegynae</taxon>
        <taxon>Araneoidea</taxon>
        <taxon>Nephilidae</taxon>
        <taxon>Nephila</taxon>
    </lineage>
</organism>
<dbReference type="Proteomes" id="UP000887013">
    <property type="component" value="Unassembled WGS sequence"/>
</dbReference>
<dbReference type="AlphaFoldDB" id="A0A8X6IPJ5"/>
<protein>
    <submittedName>
        <fullName evidence="1">Uncharacterized protein</fullName>
    </submittedName>
</protein>
<accession>A0A8X6IPJ5</accession>
<gene>
    <name evidence="1" type="ORF">NPIL_209671</name>
</gene>
<evidence type="ECO:0000313" key="1">
    <source>
        <dbReference type="EMBL" id="GFS53697.1"/>
    </source>
</evidence>
<name>A0A8X6IPJ5_NEPPI</name>
<dbReference type="EMBL" id="BMAW01092204">
    <property type="protein sequence ID" value="GFS53697.1"/>
    <property type="molecule type" value="Genomic_DNA"/>
</dbReference>
<sequence>MSTTKCGVAFCPYHELSSELIESLGREGEMTGMERGLLQMRAEALRASPFQKRFSFYCNVNQFTTLWATFNKDVLNFGNETRTEVKRLLPFSLFRETRECSEKKFTFPKRNGWKECDRICISESWKNVTPDGEVGSGFGRFIFARDGDLLEDFNTSVSFSSIFFVEVEKKCRIRSSEQ</sequence>
<keyword evidence="2" id="KW-1185">Reference proteome</keyword>
<reference evidence="1" key="1">
    <citation type="submission" date="2020-08" db="EMBL/GenBank/DDBJ databases">
        <title>Multicomponent nature underlies the extraordinary mechanical properties of spider dragline silk.</title>
        <authorList>
            <person name="Kono N."/>
            <person name="Nakamura H."/>
            <person name="Mori M."/>
            <person name="Yoshida Y."/>
            <person name="Ohtoshi R."/>
            <person name="Malay A.D."/>
            <person name="Moran D.A.P."/>
            <person name="Tomita M."/>
            <person name="Numata K."/>
            <person name="Arakawa K."/>
        </authorList>
    </citation>
    <scope>NUCLEOTIDE SEQUENCE</scope>
</reference>
<comment type="caution">
    <text evidence="1">The sequence shown here is derived from an EMBL/GenBank/DDBJ whole genome shotgun (WGS) entry which is preliminary data.</text>
</comment>